<feature type="compositionally biased region" description="Low complexity" evidence="35">
    <location>
        <begin position="547"/>
        <end position="574"/>
    </location>
</feature>
<feature type="transmembrane region" description="Helical" evidence="36">
    <location>
        <begin position="664"/>
        <end position="683"/>
    </location>
</feature>
<feature type="compositionally biased region" description="Gly residues" evidence="35">
    <location>
        <begin position="120"/>
        <end position="129"/>
    </location>
</feature>
<keyword evidence="8" id="KW-0808">Transferase</keyword>
<feature type="compositionally biased region" description="Polar residues" evidence="35">
    <location>
        <begin position="583"/>
        <end position="623"/>
    </location>
</feature>
<comment type="similarity">
    <text evidence="5">Belongs to the DNA polymerase type-B-like family.</text>
</comment>
<evidence type="ECO:0000256" key="29">
    <source>
        <dbReference type="ARBA" id="ARBA00080076"/>
    </source>
</evidence>
<dbReference type="Gene3D" id="3.30.460.10">
    <property type="entry name" value="Beta Polymerase, domain 2"/>
    <property type="match status" value="1"/>
</dbReference>
<dbReference type="GO" id="GO:1990817">
    <property type="term" value="F:poly(A) RNA polymerase activity"/>
    <property type="evidence" value="ECO:0007669"/>
    <property type="project" value="UniProtKB-EC"/>
</dbReference>
<evidence type="ECO:0000256" key="28">
    <source>
        <dbReference type="ARBA" id="ARBA00076531"/>
    </source>
</evidence>
<dbReference type="InterPro" id="IPR018297">
    <property type="entry name" value="A/G_cyclase_CS"/>
</dbReference>
<dbReference type="InterPro" id="IPR002058">
    <property type="entry name" value="PAP_assoc"/>
</dbReference>
<dbReference type="InterPro" id="IPR043519">
    <property type="entry name" value="NT_sf"/>
</dbReference>
<keyword evidence="20 34" id="KW-0456">Lyase</keyword>
<dbReference type="CDD" id="cd05402">
    <property type="entry name" value="NT_PAP_TUTase"/>
    <property type="match status" value="1"/>
</dbReference>
<comment type="subunit">
    <text evidence="23">Component of a nuclear TRAMP-like complex, an ATP-dependent exosome regulatory complex consisting of a helicase (MTREX), an oligadenylate polymerase (TENT4B or TENT4A), and a substrate specific RNA-binding factor (ZCCHC7 or ZCCHC8). Several TRAMP-like complexes exist with specific compositions and are associated with nuclear, or nucleolar RNA exosomes.</text>
</comment>
<evidence type="ECO:0000256" key="31">
    <source>
        <dbReference type="ARBA" id="ARBA00081429"/>
    </source>
</evidence>
<keyword evidence="17 36" id="KW-0472">Membrane</keyword>
<dbReference type="FunFam" id="3.30.70.1230:FF:000003">
    <property type="entry name" value="Adenylate cyclase"/>
    <property type="match status" value="1"/>
</dbReference>
<dbReference type="Pfam" id="PF03828">
    <property type="entry name" value="PAP_assoc"/>
    <property type="match status" value="1"/>
</dbReference>
<feature type="transmembrane region" description="Helical" evidence="36">
    <location>
        <begin position="719"/>
        <end position="741"/>
    </location>
</feature>
<evidence type="ECO:0000256" key="32">
    <source>
        <dbReference type="ARBA" id="ARBA00082009"/>
    </source>
</evidence>
<evidence type="ECO:0000256" key="33">
    <source>
        <dbReference type="ARBA" id="ARBA00083848"/>
    </source>
</evidence>
<reference evidence="38 39" key="1">
    <citation type="submission" date="2018-03" db="EMBL/GenBank/DDBJ databases">
        <title>Draft genome sequence of Rohu Carp (Labeo rohita).</title>
        <authorList>
            <person name="Das P."/>
            <person name="Kushwaha B."/>
            <person name="Joshi C.G."/>
            <person name="Kumar D."/>
            <person name="Nagpure N.S."/>
            <person name="Sahoo L."/>
            <person name="Das S.P."/>
            <person name="Bit A."/>
            <person name="Patnaik S."/>
            <person name="Meher P.K."/>
            <person name="Jayasankar P."/>
            <person name="Koringa P.G."/>
            <person name="Patel N.V."/>
            <person name="Hinsu A.T."/>
            <person name="Kumar R."/>
            <person name="Pandey M."/>
            <person name="Agarwal S."/>
            <person name="Srivastava S."/>
            <person name="Singh M."/>
            <person name="Iquebal M.A."/>
            <person name="Jaiswal S."/>
            <person name="Angadi U.B."/>
            <person name="Kumar N."/>
            <person name="Raza M."/>
            <person name="Shah T.M."/>
            <person name="Rai A."/>
            <person name="Jena J.K."/>
        </authorList>
    </citation>
    <scope>NUCLEOTIDE SEQUENCE [LARGE SCALE GENOMIC DNA]</scope>
    <source>
        <strain evidence="38">DASCIFA01</strain>
        <tissue evidence="38">Testis</tissue>
    </source>
</reference>
<dbReference type="FunFam" id="3.30.460.10:FF:000006">
    <property type="entry name" value="non-canonical poly(A) RNA polymerase PAPD5"/>
    <property type="match status" value="1"/>
</dbReference>
<evidence type="ECO:0000256" key="24">
    <source>
        <dbReference type="ARBA" id="ARBA00067213"/>
    </source>
</evidence>
<accession>A0A498M8I7</accession>
<dbReference type="SUPFAM" id="SSF81631">
    <property type="entry name" value="PAP/OAS1 substrate-binding domain"/>
    <property type="match status" value="1"/>
</dbReference>
<dbReference type="Gene3D" id="1.10.1410.10">
    <property type="match status" value="1"/>
</dbReference>
<dbReference type="Pfam" id="PF22600">
    <property type="entry name" value="MTPAP-like_central"/>
    <property type="match status" value="1"/>
</dbReference>
<feature type="transmembrane region" description="Helical" evidence="36">
    <location>
        <begin position="1225"/>
        <end position="1243"/>
    </location>
</feature>
<dbReference type="STRING" id="84645.A0A498M8I7"/>
<keyword evidence="19" id="KW-0464">Manganese</keyword>
<dbReference type="InterPro" id="IPR009398">
    <property type="entry name" value="Adcy_conserved_dom"/>
</dbReference>
<evidence type="ECO:0000256" key="20">
    <source>
        <dbReference type="ARBA" id="ARBA00023239"/>
    </source>
</evidence>
<dbReference type="FunFam" id="1.10.1410.10:FF:000003">
    <property type="entry name" value="non-canonical poly(A) RNA polymerase PAPD7"/>
    <property type="match status" value="1"/>
</dbReference>
<dbReference type="GO" id="GO:0007193">
    <property type="term" value="P:adenylate cyclase-inhibiting G protein-coupled receptor signaling pathway"/>
    <property type="evidence" value="ECO:0007669"/>
    <property type="project" value="TreeGrafter"/>
</dbReference>
<feature type="compositionally biased region" description="Low complexity" evidence="35">
    <location>
        <begin position="108"/>
        <end position="119"/>
    </location>
</feature>
<evidence type="ECO:0000256" key="8">
    <source>
        <dbReference type="ARBA" id="ARBA00022679"/>
    </source>
</evidence>
<feature type="domain" description="Guanylate cyclase" evidence="37">
    <location>
        <begin position="1325"/>
        <end position="1469"/>
    </location>
</feature>
<comment type="similarity">
    <text evidence="34">Belongs to the adenylyl cyclase class-4/guanylyl cyclase family.</text>
</comment>
<evidence type="ECO:0000256" key="19">
    <source>
        <dbReference type="ARBA" id="ARBA00023211"/>
    </source>
</evidence>
<keyword evidence="13" id="KW-0067">ATP-binding</keyword>
<comment type="function">
    <text evidence="22">Terminal nucleotidyltransferase that catalyzes preferentially the transfer of ATP and GTP on RNA 3' poly(A) tail creating a heterogeneous 3' poly(A) tail leading to mRNAs stabilization by protecting mRNAs from active deadenylation. Also functions as a catalytic subunit of a TRAMP-like complex which has a poly(A) RNA polymerase activity and is involved in a post-transcriptional quality control mechanism. Polyadenylation with short oligo(A) tails is required for the degradative activity of the exosome on several of its nuclear RNA substrates. Has no terminal uridylyltransferase activity, and does not play a role in replication-dependent histone mRNA degradation via uridylation.</text>
</comment>
<dbReference type="SMART" id="SM00044">
    <property type="entry name" value="CYCc"/>
    <property type="match status" value="2"/>
</dbReference>
<dbReference type="PANTHER" id="PTHR45627:SF9">
    <property type="entry name" value="ADENYLATE CYCLASE TYPE 7"/>
    <property type="match status" value="1"/>
</dbReference>
<evidence type="ECO:0000256" key="26">
    <source>
        <dbReference type="ARBA" id="ARBA00075879"/>
    </source>
</evidence>
<keyword evidence="15 36" id="KW-1133">Transmembrane helix</keyword>
<evidence type="ECO:0000256" key="6">
    <source>
        <dbReference type="ARBA" id="ARBA00012201"/>
    </source>
</evidence>
<dbReference type="GO" id="GO:1905870">
    <property type="term" value="P:positive regulation of 3'-UTR-mediated mRNA stabilization"/>
    <property type="evidence" value="ECO:0007669"/>
    <property type="project" value="UniProtKB-ARBA"/>
</dbReference>
<dbReference type="EC" id="2.7.7.19" evidence="7"/>
<feature type="region of interest" description="Disordered" evidence="35">
    <location>
        <begin position="57"/>
        <end position="148"/>
    </location>
</feature>
<feature type="transmembrane region" description="Helical" evidence="36">
    <location>
        <begin position="1174"/>
        <end position="1190"/>
    </location>
</feature>
<keyword evidence="12" id="KW-0547">Nucleotide-binding</keyword>
<dbReference type="GO" id="GO:0070568">
    <property type="term" value="F:guanylyltransferase activity"/>
    <property type="evidence" value="ECO:0007669"/>
    <property type="project" value="UniProtKB-ARBA"/>
</dbReference>
<dbReference type="Pfam" id="PF06327">
    <property type="entry name" value="Adcy_cons_dom"/>
    <property type="match status" value="1"/>
</dbReference>
<dbReference type="CDD" id="cd07302">
    <property type="entry name" value="CHD"/>
    <property type="match status" value="2"/>
</dbReference>
<evidence type="ECO:0000256" key="13">
    <source>
        <dbReference type="ARBA" id="ARBA00022840"/>
    </source>
</evidence>
<comment type="cofactor">
    <cofactor evidence="3">
        <name>Mg(2+)</name>
        <dbReference type="ChEBI" id="CHEBI:18420"/>
    </cofactor>
</comment>
<gene>
    <name evidence="38" type="ORF">ROHU_026958</name>
</gene>
<comment type="caution">
    <text evidence="38">The sequence shown here is derived from an EMBL/GenBank/DDBJ whole genome shotgun (WGS) entry which is preliminary data.</text>
</comment>
<dbReference type="PANTHER" id="PTHR45627">
    <property type="entry name" value="ADENYLATE CYCLASE TYPE 1"/>
    <property type="match status" value="1"/>
</dbReference>
<dbReference type="GO" id="GO:0004016">
    <property type="term" value="F:adenylate cyclase activity"/>
    <property type="evidence" value="ECO:0007669"/>
    <property type="project" value="UniProtKB-EC"/>
</dbReference>
<keyword evidence="39" id="KW-1185">Reference proteome</keyword>
<dbReference type="FunFam" id="3.30.70.1230:FF:000012">
    <property type="entry name" value="Adenylate cyclase"/>
    <property type="match status" value="1"/>
</dbReference>
<dbReference type="InterPro" id="IPR032628">
    <property type="entry name" value="AC_N"/>
</dbReference>
<feature type="region of interest" description="Disordered" evidence="35">
    <location>
        <begin position="530"/>
        <end position="624"/>
    </location>
</feature>
<dbReference type="GO" id="GO:0007189">
    <property type="term" value="P:adenylate cyclase-activating G protein-coupled receptor signaling pathway"/>
    <property type="evidence" value="ECO:0007669"/>
    <property type="project" value="TreeGrafter"/>
</dbReference>
<evidence type="ECO:0000256" key="4">
    <source>
        <dbReference type="ARBA" id="ARBA00004141"/>
    </source>
</evidence>
<evidence type="ECO:0000256" key="22">
    <source>
        <dbReference type="ARBA" id="ARBA00054414"/>
    </source>
</evidence>
<dbReference type="Proteomes" id="UP000290572">
    <property type="component" value="Unassembled WGS sequence"/>
</dbReference>
<evidence type="ECO:0000256" key="36">
    <source>
        <dbReference type="SAM" id="Phobius"/>
    </source>
</evidence>
<keyword evidence="16" id="KW-0115">cAMP biosynthesis</keyword>
<dbReference type="EMBL" id="QBIY01012749">
    <property type="protein sequence ID" value="RXN17278.1"/>
    <property type="molecule type" value="Genomic_DNA"/>
</dbReference>
<keyword evidence="14" id="KW-0460">Magnesium</keyword>
<evidence type="ECO:0000256" key="35">
    <source>
        <dbReference type="SAM" id="MobiDB-lite"/>
    </source>
</evidence>
<evidence type="ECO:0000313" key="39">
    <source>
        <dbReference type="Proteomes" id="UP000290572"/>
    </source>
</evidence>
<evidence type="ECO:0000256" key="2">
    <source>
        <dbReference type="ARBA" id="ARBA00001936"/>
    </source>
</evidence>
<evidence type="ECO:0000256" key="15">
    <source>
        <dbReference type="ARBA" id="ARBA00022989"/>
    </source>
</evidence>
<evidence type="ECO:0000256" key="10">
    <source>
        <dbReference type="ARBA" id="ARBA00022723"/>
    </source>
</evidence>
<evidence type="ECO:0000256" key="27">
    <source>
        <dbReference type="ARBA" id="ARBA00076412"/>
    </source>
</evidence>
<dbReference type="GO" id="GO:0046872">
    <property type="term" value="F:metal ion binding"/>
    <property type="evidence" value="ECO:0007669"/>
    <property type="project" value="UniProtKB-KW"/>
</dbReference>
<evidence type="ECO:0000256" key="17">
    <source>
        <dbReference type="ARBA" id="ARBA00023136"/>
    </source>
</evidence>
<dbReference type="InterPro" id="IPR029787">
    <property type="entry name" value="Nucleotide_cyclase"/>
</dbReference>
<dbReference type="GO" id="GO:0035556">
    <property type="term" value="P:intracellular signal transduction"/>
    <property type="evidence" value="ECO:0007669"/>
    <property type="project" value="InterPro"/>
</dbReference>
<evidence type="ECO:0000256" key="5">
    <source>
        <dbReference type="ARBA" id="ARBA00008593"/>
    </source>
</evidence>
<dbReference type="Gene3D" id="3.30.70.1230">
    <property type="entry name" value="Nucleotide cyclase"/>
    <property type="match status" value="2"/>
</dbReference>
<dbReference type="GO" id="GO:0005524">
    <property type="term" value="F:ATP binding"/>
    <property type="evidence" value="ECO:0007669"/>
    <property type="project" value="UniProtKB-KW"/>
</dbReference>
<name>A0A498M8I7_LABRO</name>
<evidence type="ECO:0000256" key="21">
    <source>
        <dbReference type="ARBA" id="ARBA00048830"/>
    </source>
</evidence>
<feature type="domain" description="Guanylate cyclase" evidence="37">
    <location>
        <begin position="853"/>
        <end position="980"/>
    </location>
</feature>
<feature type="compositionally biased region" description="Low complexity" evidence="35">
    <location>
        <begin position="60"/>
        <end position="79"/>
    </location>
</feature>
<dbReference type="PROSITE" id="PS00452">
    <property type="entry name" value="GUANYLATE_CYCLASE_1"/>
    <property type="match status" value="2"/>
</dbReference>
<feature type="transmembrane region" description="Helical" evidence="36">
    <location>
        <begin position="747"/>
        <end position="767"/>
    </location>
</feature>
<evidence type="ECO:0000256" key="30">
    <source>
        <dbReference type="ARBA" id="ARBA00081226"/>
    </source>
</evidence>
<evidence type="ECO:0000256" key="11">
    <source>
        <dbReference type="ARBA" id="ARBA00022737"/>
    </source>
</evidence>
<dbReference type="SUPFAM" id="SSF55073">
    <property type="entry name" value="Nucleotide cyclase"/>
    <property type="match status" value="2"/>
</dbReference>
<evidence type="ECO:0000256" key="14">
    <source>
        <dbReference type="ARBA" id="ARBA00022842"/>
    </source>
</evidence>
<comment type="cofactor">
    <cofactor evidence="2">
        <name>Mn(2+)</name>
        <dbReference type="ChEBI" id="CHEBI:29035"/>
    </cofactor>
</comment>
<feature type="transmembrane region" description="Helical" evidence="36">
    <location>
        <begin position="632"/>
        <end position="652"/>
    </location>
</feature>
<feature type="transmembrane region" description="Helical" evidence="36">
    <location>
        <begin position="695"/>
        <end position="712"/>
    </location>
</feature>
<evidence type="ECO:0000256" key="12">
    <source>
        <dbReference type="ARBA" id="ARBA00022741"/>
    </source>
</evidence>
<keyword evidence="11" id="KW-0677">Repeat</keyword>
<dbReference type="SUPFAM" id="SSF81301">
    <property type="entry name" value="Nucleotidyltransferase"/>
    <property type="match status" value="1"/>
</dbReference>
<dbReference type="Pfam" id="PF00211">
    <property type="entry name" value="Guanylate_cyc"/>
    <property type="match status" value="2"/>
</dbReference>
<proteinExistence type="inferred from homology"/>
<evidence type="ECO:0000256" key="7">
    <source>
        <dbReference type="ARBA" id="ARBA00012388"/>
    </source>
</evidence>
<dbReference type="EC" id="4.6.1.1" evidence="6"/>
<evidence type="ECO:0000256" key="1">
    <source>
        <dbReference type="ARBA" id="ARBA00001593"/>
    </source>
</evidence>
<evidence type="ECO:0000256" key="3">
    <source>
        <dbReference type="ARBA" id="ARBA00001946"/>
    </source>
</evidence>
<evidence type="ECO:0000313" key="38">
    <source>
        <dbReference type="EMBL" id="RXN17278.1"/>
    </source>
</evidence>
<comment type="subcellular location">
    <subcellularLocation>
        <location evidence="4">Membrane</location>
        <topology evidence="4">Multi-pass membrane protein</topology>
    </subcellularLocation>
</comment>
<evidence type="ECO:0000256" key="25">
    <source>
        <dbReference type="ARBA" id="ARBA00070494"/>
    </source>
</evidence>
<keyword evidence="9 36" id="KW-0812">Transmembrane</keyword>
<evidence type="ECO:0000256" key="34">
    <source>
        <dbReference type="RuleBase" id="RU000405"/>
    </source>
</evidence>
<evidence type="ECO:0000256" key="23">
    <source>
        <dbReference type="ARBA" id="ARBA00063831"/>
    </source>
</evidence>
<protein>
    <recommendedName>
        <fullName evidence="25">Adenylate cyclase type 7</fullName>
        <ecNumber evidence="7">2.7.7.19</ecNumber>
        <ecNumber evidence="6">4.6.1.1</ecNumber>
    </recommendedName>
    <alternativeName>
        <fullName evidence="31">ATP pyrophosphate-lyase 7</fullName>
    </alternativeName>
    <alternativeName>
        <fullName evidence="26">Adenylate cyclase type VII</fullName>
    </alternativeName>
    <alternativeName>
        <fullName evidence="30">Adenylyl cyclase 7</fullName>
    </alternativeName>
    <alternativeName>
        <fullName evidence="29">DNA polymerase sigma</fullName>
    </alternativeName>
    <alternativeName>
        <fullName evidence="28">Non-canonical poly(A) RNA polymerase PAPD7</fullName>
    </alternativeName>
    <alternativeName>
        <fullName evidence="27">PAP-associated domain-containing protein 7</fullName>
    </alternativeName>
    <alternativeName>
        <fullName evidence="33">TRAMP-like complex polyadenylate polymerase</fullName>
    </alternativeName>
    <alternativeName>
        <fullName evidence="32">Terminal guanylyltransferase</fullName>
    </alternativeName>
    <alternativeName>
        <fullName evidence="24">Terminal nucleotidyltransferase 4A</fullName>
    </alternativeName>
</protein>
<evidence type="ECO:0000256" key="16">
    <source>
        <dbReference type="ARBA" id="ARBA00022998"/>
    </source>
</evidence>
<evidence type="ECO:0000259" key="37">
    <source>
        <dbReference type="PROSITE" id="PS50125"/>
    </source>
</evidence>
<evidence type="ECO:0000256" key="18">
    <source>
        <dbReference type="ARBA" id="ARBA00023180"/>
    </source>
</evidence>
<feature type="transmembrane region" description="Helical" evidence="36">
    <location>
        <begin position="1150"/>
        <end position="1168"/>
    </location>
</feature>
<dbReference type="InterPro" id="IPR054708">
    <property type="entry name" value="MTPAP-like_central"/>
</dbReference>
<dbReference type="PROSITE" id="PS50125">
    <property type="entry name" value="GUANYLATE_CYCLASE_2"/>
    <property type="match status" value="2"/>
</dbReference>
<evidence type="ECO:0000256" key="9">
    <source>
        <dbReference type="ARBA" id="ARBA00022692"/>
    </source>
</evidence>
<comment type="catalytic activity">
    <reaction evidence="1">
        <text>ATP = 3',5'-cyclic AMP + diphosphate</text>
        <dbReference type="Rhea" id="RHEA:15389"/>
        <dbReference type="ChEBI" id="CHEBI:30616"/>
        <dbReference type="ChEBI" id="CHEBI:33019"/>
        <dbReference type="ChEBI" id="CHEBI:58165"/>
        <dbReference type="EC" id="4.6.1.1"/>
    </reaction>
</comment>
<dbReference type="InterPro" id="IPR001054">
    <property type="entry name" value="A/G_cyclase"/>
</dbReference>
<sequence>MGASVPAAAQRLMDPRIAWFQPEQRGPANNLWMHIWETTQTLGNLYFNSNCNTASAKLTSSSNVSSGSDGASSNAADSSGKPKDHQGMSGSKPGREVSEQQDFIPLEANNNNNSSSRAGRGVGGGGQVGGSRVAGVGTELPSKRKRDNKASTFGFNRSLLLTDGVEDIYTGTPWKTRNYSEGIVGLHEEIKDFYDYISPRPEEEHMRLEVVARIRTVIKDLWPNAVVQVFGSFSTGLYLPTSDIDLVVFGHWDTLPLWTLEEALRKKKIADENSVKVLDKATVPIIKLTDLHTEVKVDISFNVQNGVKAANLIKDFKQQFPVLPYLVLVLKQFLLQRELNEVFTGGIGSYSLFLMVVSFLQLHGREDVCSSNANLGVLLIEFFELYGRHFNYLKTGIRIKDGGSYVAKDEVQKGMLDGYRPSMLYIEDPLQPGNDVGRSSYGAMQVKEAFDYGYVVLSHAVSPIAKYYPNNKSESILGRIIRVTQEVAEYRDWISAQWGQRSNNEPALNCNANDVTLLVESEELDECNNNFSEDSAVLPTVPRSKMSSNSSSPSPSSPSSPSSSSPSSTASSSSDADSDGTPYKTSKASGGRGSNSYSENTERNLSNHRSQNHSAAMPTPTNKGNKDAKVRGVFVGVVGGALCLFLAVFILVCTETLSQRWRTLLGLSVWATHLTMGFTFIFGTGAKIPIQPWDQVPFFLFIIITVYTMLPFQMSYAVILSIISSLSHIIVLSVHLTVVNVHSRKLITYQLLSNAVVFVCGCVVGAFHKVLMERALRQTFQDTLRCLGIRMKLEIEKRQQENLLQSVLPVYISMKMKLAIMERCKCKDKEEQQRMVRDNNFHSLYVKRHENVSILYADIVGFTRLASDCSPKELVIMLNELFGKFDQIAKENECMRIKILGDCYYCVSGLPVSLPNHAKNCVKMGLDMCEAIKQVREATGVNINMRVGVHSGNVLCGVIGLRKWQFDVWSHDVTLANHMESGGLPGRVHITEATLKHLNKAYEVEEGNGHLRDPYLKELNVKTYLVIDPRSKDSSLMAPSVTKPRVSDGLKMRASVRMTRFLESWGAVKPFAHLQSREEFSTDAMVNGKGRCKDIPLRSVPKMTESFDESLEEPCSLPAPPLSTYKQWVKSEEISGLTLWFTKRDLEKQYSVYNCILALIACGVFLRVSLELKVAYLFIVSTISYIIIFYSQENLFNSYSCQLFKNNSCVEDISMLCKAEFMKHPQLMSCIYISLFFFTMLLISRQNEYCCRQDFLLKNKNLTDKEEVELCENLNRLLLENVLPAHVAALFVGENKKNEVGLLSTISLLNRKYKDLYYKSYDCVCVMFASVPDFKEFYTECDINKEGLECLRLLNEIIADFDELLSKPKFSGVEKIKTIGSTYMAAAGLSGPPEQSSQDRERQNAQIGNMVEFAIALIGKLDGINRHSFNTFRLRVGINHGPVIAGVIGARKPQYDIWGNTVNVASRMESTGELEETSDVLQKLGYSCECRGLINVKGKGELKTFFVCTDSSKQQGIGLS</sequence>
<keyword evidence="10" id="KW-0479">Metal-binding</keyword>
<dbReference type="GO" id="GO:0006171">
    <property type="term" value="P:cAMP biosynthetic process"/>
    <property type="evidence" value="ECO:0007669"/>
    <property type="project" value="UniProtKB-KW"/>
</dbReference>
<dbReference type="Pfam" id="PF16214">
    <property type="entry name" value="AC_N"/>
    <property type="match status" value="1"/>
</dbReference>
<keyword evidence="18" id="KW-0325">Glycoprotein</keyword>
<comment type="catalytic activity">
    <reaction evidence="21">
        <text>RNA(n) + ATP = RNA(n)-3'-adenine ribonucleotide + diphosphate</text>
        <dbReference type="Rhea" id="RHEA:11332"/>
        <dbReference type="Rhea" id="RHEA-COMP:14527"/>
        <dbReference type="Rhea" id="RHEA-COMP:17347"/>
        <dbReference type="ChEBI" id="CHEBI:30616"/>
        <dbReference type="ChEBI" id="CHEBI:33019"/>
        <dbReference type="ChEBI" id="CHEBI:140395"/>
        <dbReference type="ChEBI" id="CHEBI:173115"/>
        <dbReference type="EC" id="2.7.7.19"/>
    </reaction>
</comment>
<organism evidence="38 39">
    <name type="scientific">Labeo rohita</name>
    <name type="common">Indian major carp</name>
    <name type="synonym">Cyprinus rohita</name>
    <dbReference type="NCBI Taxonomy" id="84645"/>
    <lineage>
        <taxon>Eukaryota</taxon>
        <taxon>Metazoa</taxon>
        <taxon>Chordata</taxon>
        <taxon>Craniata</taxon>
        <taxon>Vertebrata</taxon>
        <taxon>Euteleostomi</taxon>
        <taxon>Actinopterygii</taxon>
        <taxon>Neopterygii</taxon>
        <taxon>Teleostei</taxon>
        <taxon>Ostariophysi</taxon>
        <taxon>Cypriniformes</taxon>
        <taxon>Cyprinidae</taxon>
        <taxon>Labeoninae</taxon>
        <taxon>Labeonini</taxon>
        <taxon>Labeo</taxon>
    </lineage>
</organism>
<dbReference type="GO" id="GO:0060212">
    <property type="term" value="P:negative regulation of nuclear-transcribed mRNA poly(A) tail shortening"/>
    <property type="evidence" value="ECO:0007669"/>
    <property type="project" value="UniProtKB-ARBA"/>
</dbReference>
<dbReference type="GO" id="GO:0005886">
    <property type="term" value="C:plasma membrane"/>
    <property type="evidence" value="ECO:0007669"/>
    <property type="project" value="InterPro"/>
</dbReference>